<keyword evidence="4" id="KW-0227">DNA damage</keyword>
<keyword evidence="2 9" id="KW-0436">Ligase</keyword>
<proteinExistence type="predicted"/>
<evidence type="ECO:0000256" key="2">
    <source>
        <dbReference type="ARBA" id="ARBA00022598"/>
    </source>
</evidence>
<comment type="caution">
    <text evidence="9">The sequence shown here is derived from an EMBL/GenBank/DDBJ whole genome shotgun (WGS) entry which is preliminary data.</text>
</comment>
<dbReference type="CDD" id="cd08041">
    <property type="entry name" value="OBF_kDNA_ligase_like"/>
    <property type="match status" value="1"/>
</dbReference>
<dbReference type="EC" id="6.5.1.1" evidence="9"/>
<dbReference type="PANTHER" id="PTHR47810">
    <property type="entry name" value="DNA LIGASE"/>
    <property type="match status" value="1"/>
</dbReference>
<evidence type="ECO:0000313" key="9">
    <source>
        <dbReference type="EMBL" id="MFC3714607.1"/>
    </source>
</evidence>
<dbReference type="InterPro" id="IPR012340">
    <property type="entry name" value="NA-bd_OB-fold"/>
</dbReference>
<dbReference type="RefSeq" id="WP_386741534.1">
    <property type="nucleotide sequence ID" value="NZ_JBHRYA010000001.1"/>
</dbReference>
<evidence type="ECO:0000256" key="5">
    <source>
        <dbReference type="ARBA" id="ARBA00023204"/>
    </source>
</evidence>
<dbReference type="PANTHER" id="PTHR47810:SF1">
    <property type="entry name" value="DNA LIGASE B"/>
    <property type="match status" value="1"/>
</dbReference>
<name>A0ABV7XI13_9GAMM</name>
<evidence type="ECO:0000256" key="1">
    <source>
        <dbReference type="ARBA" id="ARBA00001968"/>
    </source>
</evidence>
<evidence type="ECO:0000259" key="7">
    <source>
        <dbReference type="Pfam" id="PF01068"/>
    </source>
</evidence>
<dbReference type="Gene3D" id="2.40.50.140">
    <property type="entry name" value="Nucleic acid-binding proteins"/>
    <property type="match status" value="1"/>
</dbReference>
<dbReference type="GO" id="GO:0003910">
    <property type="term" value="F:DNA ligase (ATP) activity"/>
    <property type="evidence" value="ECO:0007669"/>
    <property type="project" value="UniProtKB-EC"/>
</dbReference>
<evidence type="ECO:0000259" key="8">
    <source>
        <dbReference type="Pfam" id="PF14743"/>
    </source>
</evidence>
<dbReference type="CDD" id="cd07896">
    <property type="entry name" value="Adenylation_kDNA_ligase_like"/>
    <property type="match status" value="1"/>
</dbReference>
<dbReference type="Pfam" id="PF14743">
    <property type="entry name" value="DNA_ligase_OB_2"/>
    <property type="match status" value="1"/>
</dbReference>
<keyword evidence="3" id="KW-0235">DNA replication</keyword>
<dbReference type="Gene3D" id="3.30.1490.70">
    <property type="match status" value="1"/>
</dbReference>
<dbReference type="Gene3D" id="3.30.470.30">
    <property type="entry name" value="DNA ligase/mRNA capping enzyme"/>
    <property type="match status" value="1"/>
</dbReference>
<evidence type="ECO:0000256" key="3">
    <source>
        <dbReference type="ARBA" id="ARBA00022705"/>
    </source>
</evidence>
<comment type="cofactor">
    <cofactor evidence="1">
        <name>a divalent metal cation</name>
        <dbReference type="ChEBI" id="CHEBI:60240"/>
    </cofactor>
</comment>
<sequence>MSSTPAHAFDASPDAFTPGMEIMAPRFARLLFPLLLLLPACAMPLHAALASPPRLMLATGYQEGVDASRYWVSEKLDGVRGRWDGHALWTRGGHRVHAPAWFTEGWPPTPMDGELWLGRGRFEDASGTVRAGDADDPAWRQMRFMVFDLPDDPGTFTERVLHMRSLLDAAGIAWLRPVAQYRARDADELDALLDVVVAAGGEGLMLQHQDARYRVGRSDDLLKYKPYDDAEARVVGHTRGKGKYRGMLGALVVERPDGLRFRIGSGFSDAQRAAPPPVGSVVTYRYNGLSNKGVPRFARFLHVRHELPPPDPR</sequence>
<dbReference type="Proteomes" id="UP001595705">
    <property type="component" value="Unassembled WGS sequence"/>
</dbReference>
<comment type="catalytic activity">
    <reaction evidence="6">
        <text>ATP + (deoxyribonucleotide)n-3'-hydroxyl + 5'-phospho-(deoxyribonucleotide)m = (deoxyribonucleotide)n+m + AMP + diphosphate.</text>
        <dbReference type="EC" id="6.5.1.1"/>
    </reaction>
</comment>
<dbReference type="NCBIfam" id="NF006592">
    <property type="entry name" value="PRK09125.1"/>
    <property type="match status" value="1"/>
</dbReference>
<evidence type="ECO:0000256" key="6">
    <source>
        <dbReference type="ARBA" id="ARBA00034003"/>
    </source>
</evidence>
<dbReference type="EMBL" id="JBHRYA010000001">
    <property type="protein sequence ID" value="MFC3714607.1"/>
    <property type="molecule type" value="Genomic_DNA"/>
</dbReference>
<dbReference type="InterPro" id="IPR029319">
    <property type="entry name" value="DNA_ligase_OB"/>
</dbReference>
<organism evidence="9 10">
    <name type="scientific">Luteimonas soli</name>
    <dbReference type="NCBI Taxonomy" id="1648966"/>
    <lineage>
        <taxon>Bacteria</taxon>
        <taxon>Pseudomonadati</taxon>
        <taxon>Pseudomonadota</taxon>
        <taxon>Gammaproteobacteria</taxon>
        <taxon>Lysobacterales</taxon>
        <taxon>Lysobacteraceae</taxon>
        <taxon>Luteimonas</taxon>
    </lineage>
</organism>
<dbReference type="SUPFAM" id="SSF50249">
    <property type="entry name" value="Nucleic acid-binding proteins"/>
    <property type="match status" value="1"/>
</dbReference>
<keyword evidence="10" id="KW-1185">Reference proteome</keyword>
<reference evidence="10" key="1">
    <citation type="journal article" date="2019" name="Int. J. Syst. Evol. Microbiol.">
        <title>The Global Catalogue of Microorganisms (GCM) 10K type strain sequencing project: providing services to taxonomists for standard genome sequencing and annotation.</title>
        <authorList>
            <consortium name="The Broad Institute Genomics Platform"/>
            <consortium name="The Broad Institute Genome Sequencing Center for Infectious Disease"/>
            <person name="Wu L."/>
            <person name="Ma J."/>
        </authorList>
    </citation>
    <scope>NUCLEOTIDE SEQUENCE [LARGE SCALE GENOMIC DNA]</scope>
    <source>
        <strain evidence="10">KCTC 42441</strain>
    </source>
</reference>
<dbReference type="Pfam" id="PF01068">
    <property type="entry name" value="DNA_ligase_A_M"/>
    <property type="match status" value="1"/>
</dbReference>
<evidence type="ECO:0000313" key="10">
    <source>
        <dbReference type="Proteomes" id="UP001595705"/>
    </source>
</evidence>
<feature type="domain" description="DNA ligase OB-like" evidence="8">
    <location>
        <begin position="240"/>
        <end position="304"/>
    </location>
</feature>
<keyword evidence="5" id="KW-0234">DNA repair</keyword>
<feature type="domain" description="ATP-dependent DNA ligase family profile" evidence="7">
    <location>
        <begin position="141"/>
        <end position="225"/>
    </location>
</feature>
<gene>
    <name evidence="9" type="ORF">ACFONC_00345</name>
</gene>
<evidence type="ECO:0000256" key="4">
    <source>
        <dbReference type="ARBA" id="ARBA00022763"/>
    </source>
</evidence>
<dbReference type="InterPro" id="IPR012310">
    <property type="entry name" value="DNA_ligase_ATP-dep_cent"/>
</dbReference>
<dbReference type="InterPro" id="IPR050326">
    <property type="entry name" value="NAD_dep_DNA_ligaseB"/>
</dbReference>
<protein>
    <submittedName>
        <fullName evidence="9">DNA ligase</fullName>
        <ecNumber evidence="9">6.5.1.1</ecNumber>
    </submittedName>
</protein>
<accession>A0ABV7XI13</accession>
<dbReference type="SUPFAM" id="SSF56091">
    <property type="entry name" value="DNA ligase/mRNA capping enzyme, catalytic domain"/>
    <property type="match status" value="1"/>
</dbReference>